<accession>A0ABZ0Y0G7</accession>
<keyword evidence="2" id="KW-1003">Cell membrane</keyword>
<keyword evidence="4 6" id="KW-1133">Transmembrane helix</keyword>
<dbReference type="InterPro" id="IPR001123">
    <property type="entry name" value="LeuE-type"/>
</dbReference>
<evidence type="ECO:0000256" key="6">
    <source>
        <dbReference type="SAM" id="Phobius"/>
    </source>
</evidence>
<evidence type="ECO:0000313" key="8">
    <source>
        <dbReference type="Proteomes" id="UP001326110"/>
    </source>
</evidence>
<protein>
    <submittedName>
        <fullName evidence="7">LysE/ArgO family amino acid transporter</fullName>
    </submittedName>
</protein>
<organism evidence="7 8">
    <name type="scientific">Duganella zoogloeoides</name>
    <dbReference type="NCBI Taxonomy" id="75659"/>
    <lineage>
        <taxon>Bacteria</taxon>
        <taxon>Pseudomonadati</taxon>
        <taxon>Pseudomonadota</taxon>
        <taxon>Betaproteobacteria</taxon>
        <taxon>Burkholderiales</taxon>
        <taxon>Oxalobacteraceae</taxon>
        <taxon>Telluria group</taxon>
        <taxon>Duganella</taxon>
    </lineage>
</organism>
<dbReference type="Proteomes" id="UP001326110">
    <property type="component" value="Chromosome"/>
</dbReference>
<reference evidence="7 8" key="1">
    <citation type="submission" date="2023-11" db="EMBL/GenBank/DDBJ databases">
        <title>MicrobeMod: A computational toolkit for identifying prokaryotic methylation and restriction-modification with nanopore sequencing.</title>
        <authorList>
            <person name="Crits-Christoph A."/>
            <person name="Kang S.C."/>
            <person name="Lee H."/>
            <person name="Ostrov N."/>
        </authorList>
    </citation>
    <scope>NUCLEOTIDE SEQUENCE [LARGE SCALE GENOMIC DNA]</scope>
    <source>
        <strain evidence="7 8">ATCC 25935</strain>
    </source>
</reference>
<feature type="transmembrane region" description="Helical" evidence="6">
    <location>
        <begin position="6"/>
        <end position="27"/>
    </location>
</feature>
<evidence type="ECO:0000256" key="3">
    <source>
        <dbReference type="ARBA" id="ARBA00022692"/>
    </source>
</evidence>
<proteinExistence type="predicted"/>
<dbReference type="Pfam" id="PF01810">
    <property type="entry name" value="LysE"/>
    <property type="match status" value="1"/>
</dbReference>
<evidence type="ECO:0000256" key="1">
    <source>
        <dbReference type="ARBA" id="ARBA00004651"/>
    </source>
</evidence>
<keyword evidence="5 6" id="KW-0472">Membrane</keyword>
<dbReference type="RefSeq" id="WP_019924777.1">
    <property type="nucleotide sequence ID" value="NZ_CP140152.1"/>
</dbReference>
<evidence type="ECO:0000256" key="5">
    <source>
        <dbReference type="ARBA" id="ARBA00023136"/>
    </source>
</evidence>
<keyword evidence="8" id="KW-1185">Reference proteome</keyword>
<feature type="transmembrane region" description="Helical" evidence="6">
    <location>
        <begin position="147"/>
        <end position="172"/>
    </location>
</feature>
<evidence type="ECO:0000256" key="2">
    <source>
        <dbReference type="ARBA" id="ARBA00022475"/>
    </source>
</evidence>
<feature type="transmembrane region" description="Helical" evidence="6">
    <location>
        <begin position="69"/>
        <end position="86"/>
    </location>
</feature>
<name>A0ABZ0Y0G7_9BURK</name>
<dbReference type="EMBL" id="CP140152">
    <property type="protein sequence ID" value="WQH05346.1"/>
    <property type="molecule type" value="Genomic_DNA"/>
</dbReference>
<evidence type="ECO:0000313" key="7">
    <source>
        <dbReference type="EMBL" id="WQH05346.1"/>
    </source>
</evidence>
<feature type="transmembrane region" description="Helical" evidence="6">
    <location>
        <begin position="107"/>
        <end position="127"/>
    </location>
</feature>
<dbReference type="PANTHER" id="PTHR30086">
    <property type="entry name" value="ARGININE EXPORTER PROTEIN ARGO"/>
    <property type="match status" value="1"/>
</dbReference>
<gene>
    <name evidence="7" type="ORF">SR858_03150</name>
</gene>
<keyword evidence="3 6" id="KW-0812">Transmembrane</keyword>
<comment type="subcellular location">
    <subcellularLocation>
        <location evidence="1">Cell membrane</location>
        <topology evidence="1">Multi-pass membrane protein</topology>
    </subcellularLocation>
</comment>
<feature type="transmembrane region" description="Helical" evidence="6">
    <location>
        <begin position="179"/>
        <end position="200"/>
    </location>
</feature>
<dbReference type="PANTHER" id="PTHR30086:SF20">
    <property type="entry name" value="ARGININE EXPORTER PROTEIN ARGO-RELATED"/>
    <property type="match status" value="1"/>
</dbReference>
<sequence length="201" mass="21606">MELGALLKGIGLGGGLIIAIGSQNAYLLRQALKREYVYTCIAICIVCDVLLIGAGVAGMGEVINNMPGLLFWIKITGAAFLFWYGVRAARSAFKSSSFELDKQAPAVSQRQVIAAMLAFSLLNPHVYLDTVVLLGSIGGQQPGVGPWYFALGAMLASIIWFLSLGLGAQYLIPIFKRPLAWRILDGAIAVVMWLLAISLFL</sequence>
<dbReference type="GeneID" id="43166291"/>
<feature type="transmembrane region" description="Helical" evidence="6">
    <location>
        <begin position="36"/>
        <end position="57"/>
    </location>
</feature>
<evidence type="ECO:0000256" key="4">
    <source>
        <dbReference type="ARBA" id="ARBA00022989"/>
    </source>
</evidence>